<evidence type="ECO:0000256" key="1">
    <source>
        <dbReference type="SAM" id="Phobius"/>
    </source>
</evidence>
<gene>
    <name evidence="2" type="ORF">ECRASSUSDP1_LOCUS20511</name>
</gene>
<evidence type="ECO:0000313" key="2">
    <source>
        <dbReference type="EMBL" id="CAI2379103.1"/>
    </source>
</evidence>
<proteinExistence type="predicted"/>
<keyword evidence="1" id="KW-0812">Transmembrane</keyword>
<accession>A0AAD2D4D4</accession>
<organism evidence="2 3">
    <name type="scientific">Euplotes crassus</name>
    <dbReference type="NCBI Taxonomy" id="5936"/>
    <lineage>
        <taxon>Eukaryota</taxon>
        <taxon>Sar</taxon>
        <taxon>Alveolata</taxon>
        <taxon>Ciliophora</taxon>
        <taxon>Intramacronucleata</taxon>
        <taxon>Spirotrichea</taxon>
        <taxon>Hypotrichia</taxon>
        <taxon>Euplotida</taxon>
        <taxon>Euplotidae</taxon>
        <taxon>Moneuplotes</taxon>
    </lineage>
</organism>
<dbReference type="Proteomes" id="UP001295684">
    <property type="component" value="Unassembled WGS sequence"/>
</dbReference>
<dbReference type="EMBL" id="CAMPGE010020922">
    <property type="protein sequence ID" value="CAI2379103.1"/>
    <property type="molecule type" value="Genomic_DNA"/>
</dbReference>
<feature type="transmembrane region" description="Helical" evidence="1">
    <location>
        <begin position="128"/>
        <end position="151"/>
    </location>
</feature>
<feature type="transmembrane region" description="Helical" evidence="1">
    <location>
        <begin position="100"/>
        <end position="122"/>
    </location>
</feature>
<comment type="caution">
    <text evidence="2">The sequence shown here is derived from an EMBL/GenBank/DDBJ whole genome shotgun (WGS) entry which is preliminary data.</text>
</comment>
<keyword evidence="3" id="KW-1185">Reference proteome</keyword>
<sequence>MEPRIQNELDRIAQIQKARYLTRTELISKINYPDNSPNLVVIRTNADGTGFPNLREAYEPKYLSGLIGGEEFYQVLEEVSELMNSIYSKKRKMDRQETPLWYKLVLLLAIFIAVPMMFMAYYALENEFWFMVLTWSLLGTSFILVCGISLINFWNTDNLAFEDPGTFLDRMIQEKVEDYLEKINDTEMYRDNGLEWYLVPGHYWLELRISKAINNYVRDSINIQQSLDSECSLDQREENKTEVKNRTKR</sequence>
<keyword evidence="1" id="KW-0472">Membrane</keyword>
<reference evidence="2" key="1">
    <citation type="submission" date="2023-07" db="EMBL/GenBank/DDBJ databases">
        <authorList>
            <consortium name="AG Swart"/>
            <person name="Singh M."/>
            <person name="Singh A."/>
            <person name="Seah K."/>
            <person name="Emmerich C."/>
        </authorList>
    </citation>
    <scope>NUCLEOTIDE SEQUENCE</scope>
    <source>
        <strain evidence="2">DP1</strain>
    </source>
</reference>
<name>A0AAD2D4D4_EUPCR</name>
<keyword evidence="1" id="KW-1133">Transmembrane helix</keyword>
<protein>
    <submittedName>
        <fullName evidence="2">Uncharacterized protein</fullName>
    </submittedName>
</protein>
<dbReference type="AlphaFoldDB" id="A0AAD2D4D4"/>
<evidence type="ECO:0000313" key="3">
    <source>
        <dbReference type="Proteomes" id="UP001295684"/>
    </source>
</evidence>